<evidence type="ECO:0000313" key="2">
    <source>
        <dbReference type="EMBL" id="KXS94947.1"/>
    </source>
</evidence>
<reference evidence="2 3" key="1">
    <citation type="submission" date="2015-07" db="EMBL/GenBank/DDBJ databases">
        <title>Comparative genomics of the Sigatoka disease complex on banana suggests a link between parallel evolutionary changes in Pseudocercospora fijiensis and Pseudocercospora eumusae and increased virulence on the banana host.</title>
        <authorList>
            <person name="Chang T.-C."/>
            <person name="Salvucci A."/>
            <person name="Crous P.W."/>
            <person name="Stergiopoulos I."/>
        </authorList>
    </citation>
    <scope>NUCLEOTIDE SEQUENCE [LARGE SCALE GENOMIC DNA]</scope>
    <source>
        <strain evidence="2 3">CBS 114824</strain>
    </source>
</reference>
<organism evidence="2 3">
    <name type="scientific">Pseudocercospora eumusae</name>
    <dbReference type="NCBI Taxonomy" id="321146"/>
    <lineage>
        <taxon>Eukaryota</taxon>
        <taxon>Fungi</taxon>
        <taxon>Dikarya</taxon>
        <taxon>Ascomycota</taxon>
        <taxon>Pezizomycotina</taxon>
        <taxon>Dothideomycetes</taxon>
        <taxon>Dothideomycetidae</taxon>
        <taxon>Mycosphaerellales</taxon>
        <taxon>Mycosphaerellaceae</taxon>
        <taxon>Pseudocercospora</taxon>
    </lineage>
</organism>
<keyword evidence="1" id="KW-0732">Signal</keyword>
<gene>
    <name evidence="2" type="ORF">AC578_6125</name>
</gene>
<sequence>MLLLLQLIPIVSLASALALEKRQSDQNIPYDEPYCRCIDKTQNSDETLTQAICRGPQHQGTFAVYESTNPTDPFQGACFSYNFSLDSVDDWDKACKAQSGNQCKYFARCVDEEGNTGEGAPTC</sequence>
<dbReference type="AlphaFoldDB" id="A0A139GXM3"/>
<feature type="chain" id="PRO_5007806155" evidence="1">
    <location>
        <begin position="19"/>
        <end position="123"/>
    </location>
</feature>
<comment type="caution">
    <text evidence="2">The sequence shown here is derived from an EMBL/GenBank/DDBJ whole genome shotgun (WGS) entry which is preliminary data.</text>
</comment>
<name>A0A139GXM3_9PEZI</name>
<protein>
    <submittedName>
        <fullName evidence="2">Uncharacterized protein</fullName>
    </submittedName>
</protein>
<dbReference type="Proteomes" id="UP000070133">
    <property type="component" value="Unassembled WGS sequence"/>
</dbReference>
<keyword evidence="3" id="KW-1185">Reference proteome</keyword>
<feature type="signal peptide" evidence="1">
    <location>
        <begin position="1"/>
        <end position="18"/>
    </location>
</feature>
<evidence type="ECO:0000313" key="3">
    <source>
        <dbReference type="Proteomes" id="UP000070133"/>
    </source>
</evidence>
<evidence type="ECO:0000256" key="1">
    <source>
        <dbReference type="SAM" id="SignalP"/>
    </source>
</evidence>
<accession>A0A139GXM3</accession>
<proteinExistence type="predicted"/>
<dbReference type="EMBL" id="LFZN01000245">
    <property type="protein sequence ID" value="KXS94947.1"/>
    <property type="molecule type" value="Genomic_DNA"/>
</dbReference>
<dbReference type="OrthoDB" id="3648633at2759"/>